<sequence>MLRLQLPLLAGLLCAASAALAEIVPPCVAPPGTTPLCGIAPAEDIEAASDGRFLFLSTTPGLSDAHHSRLRQLELASGAVRDLPVEIDAEPGWGDRYCAAPPQAIGAHGLHLSRRADGREQLLVVNHQGREAIEFLEPVAVSGGWKAVWRGCVANSQGSLFNDVVGSVDGGFVATAMFELRDMQADPHLEHMLDGRDTGYLMAWWPGATLVRLAHSKAPFPNGIQRSADGRSVWFAAWTGKALWQYDLASHQVTRKVALDFMPDNLSWSADGRLLAAGLPDAATFRDCFVGKREFCPSAVRVVALDPQDGTLAPLYTAAPGVLFGASVALQVGPDLYVGAFTGDRLLRVPDAFAER</sequence>
<evidence type="ECO:0000313" key="4">
    <source>
        <dbReference type="Proteomes" id="UP000717995"/>
    </source>
</evidence>
<proteinExistence type="predicted"/>
<evidence type="ECO:0000256" key="1">
    <source>
        <dbReference type="SAM" id="SignalP"/>
    </source>
</evidence>
<dbReference type="PANTHER" id="PTHR11799">
    <property type="entry name" value="PARAOXONASE"/>
    <property type="match status" value="1"/>
</dbReference>
<dbReference type="Proteomes" id="UP000717995">
    <property type="component" value="Unassembled WGS sequence"/>
</dbReference>
<feature type="domain" description="SMP-30/Gluconolactonase/LRE-like region" evidence="2">
    <location>
        <begin position="99"/>
        <end position="281"/>
    </location>
</feature>
<keyword evidence="1" id="KW-0732">Signal</keyword>
<comment type="caution">
    <text evidence="3">The sequence shown here is derived from an EMBL/GenBank/DDBJ whole genome shotgun (WGS) entry which is preliminary data.</text>
</comment>
<dbReference type="SUPFAM" id="SSF63829">
    <property type="entry name" value="Calcium-dependent phosphotriesterase"/>
    <property type="match status" value="1"/>
</dbReference>
<keyword evidence="4" id="KW-1185">Reference proteome</keyword>
<dbReference type="Gene3D" id="2.120.10.30">
    <property type="entry name" value="TolB, C-terminal domain"/>
    <property type="match status" value="1"/>
</dbReference>
<dbReference type="InterPro" id="IPR013658">
    <property type="entry name" value="SGL"/>
</dbReference>
<reference evidence="3 4" key="1">
    <citation type="submission" date="2021-02" db="EMBL/GenBank/DDBJ databases">
        <authorList>
            <person name="Lee D.-H."/>
        </authorList>
    </citation>
    <scope>NUCLEOTIDE SEQUENCE [LARGE SCALE GENOMIC DNA]</scope>
    <source>
        <strain evidence="3 4">UL073</strain>
    </source>
</reference>
<feature type="signal peptide" evidence="1">
    <location>
        <begin position="1"/>
        <end position="21"/>
    </location>
</feature>
<dbReference type="InterPro" id="IPR011042">
    <property type="entry name" value="6-blade_b-propeller_TolB-like"/>
</dbReference>
<dbReference type="InterPro" id="IPR051288">
    <property type="entry name" value="Serum_paraoxonase/arylesterase"/>
</dbReference>
<dbReference type="PANTHER" id="PTHR11799:SF12">
    <property type="entry name" value="PARAOXONASE-RELATED"/>
    <property type="match status" value="1"/>
</dbReference>
<dbReference type="Pfam" id="PF08450">
    <property type="entry name" value="SGL"/>
    <property type="match status" value="1"/>
</dbReference>
<accession>A0ABS2I8J2</accession>
<dbReference type="RefSeq" id="WP_204914119.1">
    <property type="nucleotide sequence ID" value="NZ_JAFEUP010000001.1"/>
</dbReference>
<protein>
    <submittedName>
        <fullName evidence="3">SMP-30/gluconolactonase/LRE family protein</fullName>
    </submittedName>
</protein>
<feature type="chain" id="PRO_5045442523" evidence="1">
    <location>
        <begin position="22"/>
        <end position="356"/>
    </location>
</feature>
<organism evidence="3 4">
    <name type="scientific">Zestomonas insulae</name>
    <dbReference type="NCBI Taxonomy" id="2809017"/>
    <lineage>
        <taxon>Bacteria</taxon>
        <taxon>Pseudomonadati</taxon>
        <taxon>Pseudomonadota</taxon>
        <taxon>Gammaproteobacteria</taxon>
        <taxon>Pseudomonadales</taxon>
        <taxon>Pseudomonadaceae</taxon>
        <taxon>Zestomonas</taxon>
    </lineage>
</organism>
<evidence type="ECO:0000313" key="3">
    <source>
        <dbReference type="EMBL" id="MBM7059305.1"/>
    </source>
</evidence>
<gene>
    <name evidence="3" type="ORF">JQX08_01160</name>
</gene>
<name>A0ABS2I8J2_9GAMM</name>
<evidence type="ECO:0000259" key="2">
    <source>
        <dbReference type="Pfam" id="PF08450"/>
    </source>
</evidence>
<dbReference type="EMBL" id="JAFEUP010000001">
    <property type="protein sequence ID" value="MBM7059305.1"/>
    <property type="molecule type" value="Genomic_DNA"/>
</dbReference>